<dbReference type="AlphaFoldDB" id="A0A1L7X1J8"/>
<feature type="compositionally biased region" description="Low complexity" evidence="12">
    <location>
        <begin position="45"/>
        <end position="60"/>
    </location>
</feature>
<comment type="function">
    <text evidence="9 10">Component of the 90S pre-ribosome involved in the maturation of rRNAs. Required for early cleavages of the pre-RNAs in the 40S ribosomal subunit maturation pathway.</text>
</comment>
<keyword evidence="6 11" id="KW-0175">Coiled coil</keyword>
<dbReference type="STRING" id="576137.A0A1L7X1J8"/>
<evidence type="ECO:0000256" key="11">
    <source>
        <dbReference type="SAM" id="Coils"/>
    </source>
</evidence>
<feature type="coiled-coil region" evidence="11">
    <location>
        <begin position="202"/>
        <end position="242"/>
    </location>
</feature>
<evidence type="ECO:0000313" key="14">
    <source>
        <dbReference type="Proteomes" id="UP000184330"/>
    </source>
</evidence>
<dbReference type="GO" id="GO:0030686">
    <property type="term" value="C:90S preribosome"/>
    <property type="evidence" value="ECO:0007669"/>
    <property type="project" value="TreeGrafter"/>
</dbReference>
<feature type="region of interest" description="Disordered" evidence="12">
    <location>
        <begin position="276"/>
        <end position="298"/>
    </location>
</feature>
<comment type="similarity">
    <text evidence="2 10">Belongs to the RRP36 family.</text>
</comment>
<dbReference type="EMBL" id="FJOG01000013">
    <property type="protein sequence ID" value="CZR58906.1"/>
    <property type="molecule type" value="Genomic_DNA"/>
</dbReference>
<gene>
    <name evidence="13" type="ORF">PAC_08798</name>
</gene>
<evidence type="ECO:0000256" key="8">
    <source>
        <dbReference type="ARBA" id="ARBA00023274"/>
    </source>
</evidence>
<evidence type="ECO:0000256" key="10">
    <source>
        <dbReference type="RuleBase" id="RU368027"/>
    </source>
</evidence>
<evidence type="ECO:0000256" key="6">
    <source>
        <dbReference type="ARBA" id="ARBA00023054"/>
    </source>
</evidence>
<proteinExistence type="inferred from homology"/>
<keyword evidence="4 10" id="KW-0690">Ribosome biogenesis</keyword>
<comment type="subunit">
    <text evidence="3 10">Associates with 90S and pre-40S pre-ribosomal particles.</text>
</comment>
<comment type="subcellular location">
    <subcellularLocation>
        <location evidence="1 10">Nucleus</location>
        <location evidence="1 10">Nucleolus</location>
    </subcellularLocation>
</comment>
<evidence type="ECO:0000256" key="5">
    <source>
        <dbReference type="ARBA" id="ARBA00022552"/>
    </source>
</evidence>
<dbReference type="OrthoDB" id="448446at2759"/>
<accession>A0A1L7X1J8</accession>
<evidence type="ECO:0000256" key="1">
    <source>
        <dbReference type="ARBA" id="ARBA00004604"/>
    </source>
</evidence>
<feature type="region of interest" description="Disordered" evidence="12">
    <location>
        <begin position="1"/>
        <end position="144"/>
    </location>
</feature>
<feature type="compositionally biased region" description="Basic residues" evidence="12">
    <location>
        <begin position="276"/>
        <end position="292"/>
    </location>
</feature>
<dbReference type="PANTHER" id="PTHR21738:SF0">
    <property type="entry name" value="RIBOSOMAL RNA PROCESSING PROTEIN 36 HOMOLOG"/>
    <property type="match status" value="1"/>
</dbReference>
<keyword evidence="14" id="KW-1185">Reference proteome</keyword>
<keyword evidence="5 10" id="KW-0698">rRNA processing</keyword>
<evidence type="ECO:0000256" key="12">
    <source>
        <dbReference type="SAM" id="MobiDB-lite"/>
    </source>
</evidence>
<evidence type="ECO:0000256" key="3">
    <source>
        <dbReference type="ARBA" id="ARBA00011167"/>
    </source>
</evidence>
<keyword evidence="8 10" id="KW-0687">Ribonucleoprotein</keyword>
<protein>
    <recommendedName>
        <fullName evidence="10">rRNA biogenesis protein RRP36</fullName>
    </recommendedName>
</protein>
<dbReference type="GO" id="GO:0000462">
    <property type="term" value="P:maturation of SSU-rRNA from tricistronic rRNA transcript (SSU-rRNA, 5.8S rRNA, LSU-rRNA)"/>
    <property type="evidence" value="ECO:0007669"/>
    <property type="project" value="TreeGrafter"/>
</dbReference>
<dbReference type="PANTHER" id="PTHR21738">
    <property type="entry name" value="RIBOSOMAL RNA PROCESSING PROTEIN 36 HOMOLOG"/>
    <property type="match status" value="1"/>
</dbReference>
<keyword evidence="7 10" id="KW-0539">Nucleus</keyword>
<evidence type="ECO:0000256" key="4">
    <source>
        <dbReference type="ARBA" id="ARBA00022517"/>
    </source>
</evidence>
<dbReference type="Pfam" id="PF06102">
    <property type="entry name" value="RRP36"/>
    <property type="match status" value="1"/>
</dbReference>
<name>A0A1L7X1J8_9HELO</name>
<feature type="compositionally biased region" description="Basic and acidic residues" evidence="12">
    <location>
        <begin position="90"/>
        <end position="125"/>
    </location>
</feature>
<sequence length="298" mass="34284">MSSTKRKSVALDLQRRVRPRRELSAELESESDNEAQQSEVDHDSSASGSEQSESEVSGSESESESESPDAAASISFGALAKAQATLSQDGNKKPRAEEKVDHDGWGDEEAKERMVGRKDHRDFNRSSKHAPTEISSKKAVSRRREVVEVKKREVRDPRFESLAGQVDESKVRKAYAFLDDYREDEMKELKAAMKTTKDEDAKEKLKRALSSMESRKKAQLKQKKEQEILEQHRKQEKELVRQGKKPFYLKTAEQKRRVLLDQFGSLKGRQLDHVIERRRRKQEGKEKKKMPFARRGVE</sequence>
<dbReference type="Proteomes" id="UP000184330">
    <property type="component" value="Unassembled WGS sequence"/>
</dbReference>
<reference evidence="13 14" key="1">
    <citation type="submission" date="2016-03" db="EMBL/GenBank/DDBJ databases">
        <authorList>
            <person name="Ploux O."/>
        </authorList>
    </citation>
    <scope>NUCLEOTIDE SEQUENCE [LARGE SCALE GENOMIC DNA]</scope>
    <source>
        <strain evidence="13 14">UAMH 11012</strain>
    </source>
</reference>
<dbReference type="GO" id="GO:0005730">
    <property type="term" value="C:nucleolus"/>
    <property type="evidence" value="ECO:0007669"/>
    <property type="project" value="UniProtKB-SubCell"/>
</dbReference>
<evidence type="ECO:0000313" key="13">
    <source>
        <dbReference type="EMBL" id="CZR58906.1"/>
    </source>
</evidence>
<organism evidence="13 14">
    <name type="scientific">Phialocephala subalpina</name>
    <dbReference type="NCBI Taxonomy" id="576137"/>
    <lineage>
        <taxon>Eukaryota</taxon>
        <taxon>Fungi</taxon>
        <taxon>Dikarya</taxon>
        <taxon>Ascomycota</taxon>
        <taxon>Pezizomycotina</taxon>
        <taxon>Leotiomycetes</taxon>
        <taxon>Helotiales</taxon>
        <taxon>Mollisiaceae</taxon>
        <taxon>Phialocephala</taxon>
        <taxon>Phialocephala fortinii species complex</taxon>
    </lineage>
</organism>
<dbReference type="InterPro" id="IPR009292">
    <property type="entry name" value="RRP36"/>
</dbReference>
<evidence type="ECO:0000256" key="9">
    <source>
        <dbReference type="ARBA" id="ARBA00025053"/>
    </source>
</evidence>
<evidence type="ECO:0000256" key="7">
    <source>
        <dbReference type="ARBA" id="ARBA00023242"/>
    </source>
</evidence>
<evidence type="ECO:0000256" key="2">
    <source>
        <dbReference type="ARBA" id="ARBA00009418"/>
    </source>
</evidence>